<dbReference type="EMBL" id="JABMCB010000169">
    <property type="protein sequence ID" value="NUU75342.1"/>
    <property type="molecule type" value="Genomic_DNA"/>
</dbReference>
<dbReference type="SUPFAM" id="SSF52540">
    <property type="entry name" value="P-loop containing nucleoside triphosphate hydrolases"/>
    <property type="match status" value="1"/>
</dbReference>
<accession>A0A7Y6BUN4</accession>
<protein>
    <submittedName>
        <fullName evidence="3">Conjugal transfer protein</fullName>
    </submittedName>
</protein>
<proteinExistence type="predicted"/>
<gene>
    <name evidence="3" type="ORF">HP552_08875</name>
</gene>
<reference evidence="3 4" key="1">
    <citation type="submission" date="2020-05" db="EMBL/GenBank/DDBJ databases">
        <title>Genome Sequencing of Type Strains.</title>
        <authorList>
            <person name="Lemaire J.F."/>
            <person name="Inderbitzin P."/>
            <person name="Gregorio O.A."/>
            <person name="Collins S.B."/>
            <person name="Wespe N."/>
            <person name="Knight-Connoni V."/>
        </authorList>
    </citation>
    <scope>NUCLEOTIDE SEQUENCE [LARGE SCALE GENOMIC DNA]</scope>
    <source>
        <strain evidence="3 4">LMG 21957</strain>
    </source>
</reference>
<dbReference type="AlphaFoldDB" id="A0A7Y6BUN4"/>
<comment type="caution">
    <text evidence="3">The sequence shown here is derived from an EMBL/GenBank/DDBJ whole genome shotgun (WGS) entry which is preliminary data.</text>
</comment>
<dbReference type="RefSeq" id="WP_175395169.1">
    <property type="nucleotide sequence ID" value="NZ_JABMCB010000169.1"/>
</dbReference>
<feature type="domain" description="TraG P-loop" evidence="2">
    <location>
        <begin position="435"/>
        <end position="733"/>
    </location>
</feature>
<dbReference type="Gene3D" id="3.40.50.300">
    <property type="entry name" value="P-loop containing nucleotide triphosphate hydrolases"/>
    <property type="match status" value="1"/>
</dbReference>
<dbReference type="PANTHER" id="PTHR30121:SF6">
    <property type="entry name" value="SLR6007 PROTEIN"/>
    <property type="match status" value="1"/>
</dbReference>
<dbReference type="Pfam" id="PF19044">
    <property type="entry name" value="P-loop_TraG"/>
    <property type="match status" value="1"/>
</dbReference>
<dbReference type="Proteomes" id="UP000526125">
    <property type="component" value="Unassembled WGS sequence"/>
</dbReference>
<dbReference type="PANTHER" id="PTHR30121">
    <property type="entry name" value="UNCHARACTERIZED PROTEIN YJGR-RELATED"/>
    <property type="match status" value="1"/>
</dbReference>
<feature type="region of interest" description="Disordered" evidence="1">
    <location>
        <begin position="1"/>
        <end position="23"/>
    </location>
</feature>
<evidence type="ECO:0000313" key="3">
    <source>
        <dbReference type="EMBL" id="NUU75342.1"/>
    </source>
</evidence>
<organism evidence="3 4">
    <name type="scientific">Paenibacillus xylanilyticus</name>
    <dbReference type="NCBI Taxonomy" id="248903"/>
    <lineage>
        <taxon>Bacteria</taxon>
        <taxon>Bacillati</taxon>
        <taxon>Bacillota</taxon>
        <taxon>Bacilli</taxon>
        <taxon>Bacillales</taxon>
        <taxon>Paenibacillaceae</taxon>
        <taxon>Paenibacillus</taxon>
    </lineage>
</organism>
<dbReference type="Gene3D" id="1.10.8.730">
    <property type="match status" value="1"/>
</dbReference>
<keyword evidence="4" id="KW-1185">Reference proteome</keyword>
<evidence type="ECO:0000259" key="2">
    <source>
        <dbReference type="Pfam" id="PF19044"/>
    </source>
</evidence>
<dbReference type="NCBIfam" id="NF045971">
    <property type="entry name" value="conju_CD1110"/>
    <property type="match status" value="1"/>
</dbReference>
<dbReference type="CDD" id="cd01127">
    <property type="entry name" value="TrwB_TraG_TraD_VirD4"/>
    <property type="match status" value="1"/>
</dbReference>
<sequence length="789" mass="90766">MLFLNKKSAKKKARIPKSSQQSIPYSAATEDGILKHGKDRYSKTFSYVDINYQVSKQDDQEEVFSKYCEFLNFFDDTVNLQVTTINKSFNKNDFEGRVMIKSRNDHMESFRAEYNQMLKRRISGGKNEIKKEKFITVNIESISMDEARNTFLRMERETQAVFKRMGSSISGLDLNERLELLHDVYRMGQEGHFTYDPKEHKRKGLITKDLIAADALTFKRDHMIIGDKYARAIYIKDLPTFLNDKFLSEITDFTFNLITTMNIKSVDSYKALRIVKKQITGMEANKIEYQKRSLKNGYLEAFIPHELKHSLTEANELLDDLINKNQKMFLTNIIVVHFSDTLEGLNKDTKEISSISSKFLCQTGTLHYQQEDALNSCLPFGLNLLKISRTLTTESTAIFMPFTNQELFQEGGMYYGLNAVSRKLIMFNRLTLDTPNGFILGTPGSGKSFAAKREMVNVLLNTEDDVIIIDPEREYTRLVNNFKGEVIHISAGSKNYINPLDMTMDYADDDDPLMLKSDFVLSLCEVIVGGRYGLTPREKSIIDRCLKLTYHQYLQTFSKEDIPTLIDFYEQLKLQEDPEAIEIATALELYVKGNLSVFANKTNINIDNRLVCFDIKDLGKQLKTMGMLIVLDQIWNRITLNRGKGKRTWIYIDEIYLLFANEYSAAFLYELYKRARKWGGIPTGITQNVEDLLKSDLARTMLSNSMFLMMLNQAKSDRRELATLLDISETQLSYVTNSDSGQGLMFIGNGEGKGIVPFHDEFPRDTQLYKMMTTKVDEVREADLEIHTA</sequence>
<dbReference type="InterPro" id="IPR043964">
    <property type="entry name" value="P-loop_TraG"/>
</dbReference>
<dbReference type="InterPro" id="IPR051162">
    <property type="entry name" value="T4SS_component"/>
</dbReference>
<dbReference type="InterPro" id="IPR027417">
    <property type="entry name" value="P-loop_NTPase"/>
</dbReference>
<name>A0A7Y6BUN4_9BACL</name>
<evidence type="ECO:0000256" key="1">
    <source>
        <dbReference type="SAM" id="MobiDB-lite"/>
    </source>
</evidence>
<evidence type="ECO:0000313" key="4">
    <source>
        <dbReference type="Proteomes" id="UP000526125"/>
    </source>
</evidence>